<evidence type="ECO:0000256" key="1">
    <source>
        <dbReference type="SAM" id="Phobius"/>
    </source>
</evidence>
<evidence type="ECO:0000313" key="3">
    <source>
        <dbReference type="Proteomes" id="UP000036097"/>
    </source>
</evidence>
<feature type="transmembrane region" description="Helical" evidence="1">
    <location>
        <begin position="82"/>
        <end position="101"/>
    </location>
</feature>
<proteinExistence type="predicted"/>
<evidence type="ECO:0000313" key="2">
    <source>
        <dbReference type="EMBL" id="KLV05167.1"/>
    </source>
</evidence>
<keyword evidence="1" id="KW-0472">Membrane</keyword>
<comment type="caution">
    <text evidence="2">The sequence shown here is derived from an EMBL/GenBank/DDBJ whole genome shotgun (WGS) entry which is preliminary data.</text>
</comment>
<feature type="transmembrane region" description="Helical" evidence="1">
    <location>
        <begin position="134"/>
        <end position="154"/>
    </location>
</feature>
<keyword evidence="3" id="KW-1185">Reference proteome</keyword>
<dbReference type="PATRIC" id="fig|1195763.3.peg.2601"/>
<protein>
    <submittedName>
        <fullName evidence="2">Uncharacterized protein</fullName>
    </submittedName>
</protein>
<accession>A0A0J1JSA8</accession>
<organism evidence="2 3">
    <name type="scientific">Photobacterium aquae</name>
    <dbReference type="NCBI Taxonomy" id="1195763"/>
    <lineage>
        <taxon>Bacteria</taxon>
        <taxon>Pseudomonadati</taxon>
        <taxon>Pseudomonadota</taxon>
        <taxon>Gammaproteobacteria</taxon>
        <taxon>Vibrionales</taxon>
        <taxon>Vibrionaceae</taxon>
        <taxon>Photobacterium</taxon>
    </lineage>
</organism>
<keyword evidence="1" id="KW-0812">Transmembrane</keyword>
<dbReference type="EMBL" id="LDOT01000015">
    <property type="protein sequence ID" value="KLV05167.1"/>
    <property type="molecule type" value="Genomic_DNA"/>
</dbReference>
<name>A0A0J1JSA8_9GAMM</name>
<keyword evidence="1" id="KW-1133">Transmembrane helix</keyword>
<dbReference type="OrthoDB" id="5916980at2"/>
<dbReference type="AlphaFoldDB" id="A0A0J1JSA8"/>
<gene>
    <name evidence="2" type="ORF">ABT56_12330</name>
</gene>
<reference evidence="2 3" key="1">
    <citation type="submission" date="2015-05" db="EMBL/GenBank/DDBJ databases">
        <title>Photobacterium galathea sp. nov.</title>
        <authorList>
            <person name="Machado H."/>
            <person name="Gram L."/>
        </authorList>
    </citation>
    <scope>NUCLEOTIDE SEQUENCE [LARGE SCALE GENOMIC DNA]</scope>
    <source>
        <strain evidence="2 3">CGMCC 1.12159</strain>
    </source>
</reference>
<sequence>MNINKRRTINKKKQTDGYRKLSDYAQLSYEARHRLFYTKRTIRNAKEARILKWGQKAASYRLQLIYYIGGVVSFMTWPASGIGFVTVLGYIGLGYVFYRYIRMTWSYEERITYEREYPVKTITEVHRELVRDGLMTSLFSIVMTLMMFALVNVWKTLV</sequence>
<dbReference type="RefSeq" id="WP_047879182.1">
    <property type="nucleotide sequence ID" value="NZ_LDOT01000015.1"/>
</dbReference>
<dbReference type="Proteomes" id="UP000036097">
    <property type="component" value="Unassembled WGS sequence"/>
</dbReference>